<sequence>MKRTVLAGLAACVVAGAALLPVTSARAADMKPDDGKGQVQIAKQAASAIVMDAATGQVLFEKNSHEKLPPASITKIMTMLLVMEALESGKVKLSDKIRTSERAASMGGSQIFLEPGEEMTLEDMMKGIALGSANDASVAVAEHLAGSEEEFVRLMNQRAQELGLKNTHFSNCNGLPVENHYTSAYDIAVMSRELLKHEPVLKWTAMYQDYLRKDTERPFWLVNTNKLVRFYQGVDGLKTGFTNESKYCLSATAKRGEFRVIAVVMGEPTSPQRNADIAGMFDWAFANFYSEPIYKKGQVVQLGRIDKGYPAVIPMIAGDTVGILMKKGEKKDSFTQKVEFLPVRAPLKKGDVVGHVVVYKNGLEIGRTEILAAQDVDKAGVASMFKRTMASWLRLGSS</sequence>
<proteinExistence type="inferred from homology"/>
<evidence type="ECO:0000256" key="14">
    <source>
        <dbReference type="SAM" id="SignalP"/>
    </source>
</evidence>
<evidence type="ECO:0000256" key="13">
    <source>
        <dbReference type="RuleBase" id="RU004016"/>
    </source>
</evidence>
<dbReference type="RefSeq" id="WP_380025204.1">
    <property type="nucleotide sequence ID" value="NZ_JBHSHC010000052.1"/>
</dbReference>
<dbReference type="Pfam" id="PF00768">
    <property type="entry name" value="Peptidase_S11"/>
    <property type="match status" value="1"/>
</dbReference>
<protein>
    <recommendedName>
        <fullName evidence="4">serine-type D-Ala-D-Ala carboxypeptidase</fullName>
        <ecNumber evidence="4">3.4.16.4</ecNumber>
    </recommendedName>
</protein>
<evidence type="ECO:0000256" key="8">
    <source>
        <dbReference type="ARBA" id="ARBA00022801"/>
    </source>
</evidence>
<evidence type="ECO:0000256" key="2">
    <source>
        <dbReference type="ARBA" id="ARBA00004752"/>
    </source>
</evidence>
<dbReference type="PANTHER" id="PTHR21581">
    <property type="entry name" value="D-ALANYL-D-ALANINE CARBOXYPEPTIDASE"/>
    <property type="match status" value="1"/>
</dbReference>
<keyword evidence="8 16" id="KW-0378">Hydrolase</keyword>
<feature type="signal peptide" evidence="14">
    <location>
        <begin position="1"/>
        <end position="27"/>
    </location>
</feature>
<dbReference type="Gene3D" id="2.60.410.10">
    <property type="entry name" value="D-Ala-D-Ala carboxypeptidase, C-terminal domain"/>
    <property type="match status" value="1"/>
</dbReference>
<dbReference type="InterPro" id="IPR012338">
    <property type="entry name" value="Beta-lactam/transpept-like"/>
</dbReference>
<keyword evidence="17" id="KW-1185">Reference proteome</keyword>
<evidence type="ECO:0000256" key="7">
    <source>
        <dbReference type="ARBA" id="ARBA00022729"/>
    </source>
</evidence>
<keyword evidence="6" id="KW-0645">Protease</keyword>
<evidence type="ECO:0000256" key="5">
    <source>
        <dbReference type="ARBA" id="ARBA00022645"/>
    </source>
</evidence>
<gene>
    <name evidence="16" type="ORF">ACFO8Q_07900</name>
</gene>
<keyword evidence="9" id="KW-0133">Cell shape</keyword>
<dbReference type="SUPFAM" id="SSF69189">
    <property type="entry name" value="Penicillin-binding protein associated domain"/>
    <property type="match status" value="1"/>
</dbReference>
<comment type="caution">
    <text evidence="16">The sequence shown here is derived from an EMBL/GenBank/DDBJ whole genome shotgun (WGS) entry which is preliminary data.</text>
</comment>
<comment type="function">
    <text evidence="1">Removes C-terminal D-alanyl residues from sugar-peptide cell wall precursors.</text>
</comment>
<feature type="chain" id="PRO_5047500444" description="serine-type D-Ala-D-Ala carboxypeptidase" evidence="14">
    <location>
        <begin position="28"/>
        <end position="398"/>
    </location>
</feature>
<keyword evidence="7 14" id="KW-0732">Signal</keyword>
<evidence type="ECO:0000259" key="15">
    <source>
        <dbReference type="SMART" id="SM00936"/>
    </source>
</evidence>
<evidence type="ECO:0000256" key="11">
    <source>
        <dbReference type="ARBA" id="ARBA00023316"/>
    </source>
</evidence>
<dbReference type="InterPro" id="IPR001967">
    <property type="entry name" value="Peptidase_S11_N"/>
</dbReference>
<dbReference type="EC" id="3.4.16.4" evidence="4"/>
<keyword evidence="5 16" id="KW-0121">Carboxypeptidase</keyword>
<evidence type="ECO:0000256" key="10">
    <source>
        <dbReference type="ARBA" id="ARBA00022984"/>
    </source>
</evidence>
<organism evidence="16 17">
    <name type="scientific">Effusibacillus consociatus</name>
    <dbReference type="NCBI Taxonomy" id="1117041"/>
    <lineage>
        <taxon>Bacteria</taxon>
        <taxon>Bacillati</taxon>
        <taxon>Bacillota</taxon>
        <taxon>Bacilli</taxon>
        <taxon>Bacillales</taxon>
        <taxon>Alicyclobacillaceae</taxon>
        <taxon>Effusibacillus</taxon>
    </lineage>
</organism>
<dbReference type="SUPFAM" id="SSF56601">
    <property type="entry name" value="beta-lactamase/transpeptidase-like"/>
    <property type="match status" value="1"/>
</dbReference>
<evidence type="ECO:0000313" key="16">
    <source>
        <dbReference type="EMBL" id="MFC4767284.1"/>
    </source>
</evidence>
<evidence type="ECO:0000313" key="17">
    <source>
        <dbReference type="Proteomes" id="UP001596002"/>
    </source>
</evidence>
<accession>A0ABV9PZ01</accession>
<comment type="catalytic activity">
    <reaction evidence="12">
        <text>Preferential cleavage: (Ac)2-L-Lys-D-Ala-|-D-Ala. Also transpeptidation of peptidyl-alanyl moieties that are N-acyl substituents of D-alanine.</text>
        <dbReference type="EC" id="3.4.16.4"/>
    </reaction>
</comment>
<evidence type="ECO:0000256" key="3">
    <source>
        <dbReference type="ARBA" id="ARBA00007164"/>
    </source>
</evidence>
<feature type="domain" description="Peptidase S11 D-Ala-D-Ala carboxypeptidase A C-terminal" evidence="15">
    <location>
        <begin position="288"/>
        <end position="378"/>
    </location>
</feature>
<dbReference type="Proteomes" id="UP001596002">
    <property type="component" value="Unassembled WGS sequence"/>
</dbReference>
<dbReference type="InterPro" id="IPR012907">
    <property type="entry name" value="Peptidase_S11_C"/>
</dbReference>
<keyword evidence="10" id="KW-0573">Peptidoglycan synthesis</keyword>
<evidence type="ECO:0000256" key="9">
    <source>
        <dbReference type="ARBA" id="ARBA00022960"/>
    </source>
</evidence>
<dbReference type="Gene3D" id="3.40.710.10">
    <property type="entry name" value="DD-peptidase/beta-lactamase superfamily"/>
    <property type="match status" value="1"/>
</dbReference>
<reference evidence="17" key="1">
    <citation type="journal article" date="2019" name="Int. J. Syst. Evol. Microbiol.">
        <title>The Global Catalogue of Microorganisms (GCM) 10K type strain sequencing project: providing services to taxonomists for standard genome sequencing and annotation.</title>
        <authorList>
            <consortium name="The Broad Institute Genomics Platform"/>
            <consortium name="The Broad Institute Genome Sequencing Center for Infectious Disease"/>
            <person name="Wu L."/>
            <person name="Ma J."/>
        </authorList>
    </citation>
    <scope>NUCLEOTIDE SEQUENCE [LARGE SCALE GENOMIC DNA]</scope>
    <source>
        <strain evidence="17">WYCCWR 12678</strain>
    </source>
</reference>
<dbReference type="InterPro" id="IPR015956">
    <property type="entry name" value="Peniciliin-bd_prot_C_sf"/>
</dbReference>
<evidence type="ECO:0000256" key="6">
    <source>
        <dbReference type="ARBA" id="ARBA00022670"/>
    </source>
</evidence>
<dbReference type="InterPro" id="IPR018044">
    <property type="entry name" value="Peptidase_S11"/>
</dbReference>
<keyword evidence="11" id="KW-0961">Cell wall biogenesis/degradation</keyword>
<evidence type="ECO:0000256" key="4">
    <source>
        <dbReference type="ARBA" id="ARBA00012448"/>
    </source>
</evidence>
<dbReference type="PANTHER" id="PTHR21581:SF6">
    <property type="entry name" value="TRAFFICKING PROTEIN PARTICLE COMPLEX SUBUNIT 12"/>
    <property type="match status" value="1"/>
</dbReference>
<dbReference type="SMART" id="SM00936">
    <property type="entry name" value="PBP5_C"/>
    <property type="match status" value="1"/>
</dbReference>
<evidence type="ECO:0000256" key="12">
    <source>
        <dbReference type="ARBA" id="ARBA00034000"/>
    </source>
</evidence>
<dbReference type="Pfam" id="PF07943">
    <property type="entry name" value="PBP5_C"/>
    <property type="match status" value="1"/>
</dbReference>
<dbReference type="InterPro" id="IPR037167">
    <property type="entry name" value="Peptidase_S11_C_sf"/>
</dbReference>
<comment type="pathway">
    <text evidence="2">Cell wall biogenesis; peptidoglycan biosynthesis.</text>
</comment>
<evidence type="ECO:0000256" key="1">
    <source>
        <dbReference type="ARBA" id="ARBA00003217"/>
    </source>
</evidence>
<dbReference type="PRINTS" id="PR00725">
    <property type="entry name" value="DADACBPTASE1"/>
</dbReference>
<name>A0ABV9PZ01_9BACL</name>
<dbReference type="GO" id="GO:0004180">
    <property type="term" value="F:carboxypeptidase activity"/>
    <property type="evidence" value="ECO:0007669"/>
    <property type="project" value="UniProtKB-KW"/>
</dbReference>
<dbReference type="EMBL" id="JBHSHC010000052">
    <property type="protein sequence ID" value="MFC4767284.1"/>
    <property type="molecule type" value="Genomic_DNA"/>
</dbReference>
<comment type="similarity">
    <text evidence="3 13">Belongs to the peptidase S11 family.</text>
</comment>